<sequence length="61" mass="6973">VRRTTVSVPHAAHSAEAMKRANKCVPRAMYCAPRQQQWPGQELWRALRLAQRSSGLLILEF</sequence>
<protein>
    <submittedName>
        <fullName evidence="1">Uncharacterized protein</fullName>
    </submittedName>
</protein>
<evidence type="ECO:0000313" key="2">
    <source>
        <dbReference type="Proteomes" id="UP000265520"/>
    </source>
</evidence>
<evidence type="ECO:0000313" key="1">
    <source>
        <dbReference type="EMBL" id="MCI69744.1"/>
    </source>
</evidence>
<proteinExistence type="predicted"/>
<dbReference type="EMBL" id="LXQA010762185">
    <property type="protein sequence ID" value="MCI69744.1"/>
    <property type="molecule type" value="Genomic_DNA"/>
</dbReference>
<comment type="caution">
    <text evidence="1">The sequence shown here is derived from an EMBL/GenBank/DDBJ whole genome shotgun (WGS) entry which is preliminary data.</text>
</comment>
<organism evidence="1 2">
    <name type="scientific">Trifolium medium</name>
    <dbReference type="NCBI Taxonomy" id="97028"/>
    <lineage>
        <taxon>Eukaryota</taxon>
        <taxon>Viridiplantae</taxon>
        <taxon>Streptophyta</taxon>
        <taxon>Embryophyta</taxon>
        <taxon>Tracheophyta</taxon>
        <taxon>Spermatophyta</taxon>
        <taxon>Magnoliopsida</taxon>
        <taxon>eudicotyledons</taxon>
        <taxon>Gunneridae</taxon>
        <taxon>Pentapetalae</taxon>
        <taxon>rosids</taxon>
        <taxon>fabids</taxon>
        <taxon>Fabales</taxon>
        <taxon>Fabaceae</taxon>
        <taxon>Papilionoideae</taxon>
        <taxon>50 kb inversion clade</taxon>
        <taxon>NPAAA clade</taxon>
        <taxon>Hologalegina</taxon>
        <taxon>IRL clade</taxon>
        <taxon>Trifolieae</taxon>
        <taxon>Trifolium</taxon>
    </lineage>
</organism>
<dbReference type="AlphaFoldDB" id="A0A392UAB4"/>
<keyword evidence="2" id="KW-1185">Reference proteome</keyword>
<accession>A0A392UAB4</accession>
<reference evidence="1 2" key="1">
    <citation type="journal article" date="2018" name="Front. Plant Sci.">
        <title>Red Clover (Trifolium pratense) and Zigzag Clover (T. medium) - A Picture of Genomic Similarities and Differences.</title>
        <authorList>
            <person name="Dluhosova J."/>
            <person name="Istvanek J."/>
            <person name="Nedelnik J."/>
            <person name="Repkova J."/>
        </authorList>
    </citation>
    <scope>NUCLEOTIDE SEQUENCE [LARGE SCALE GENOMIC DNA]</scope>
    <source>
        <strain evidence="2">cv. 10/8</strain>
        <tissue evidence="1">Leaf</tissue>
    </source>
</reference>
<name>A0A392UAB4_9FABA</name>
<dbReference type="Proteomes" id="UP000265520">
    <property type="component" value="Unassembled WGS sequence"/>
</dbReference>
<feature type="non-terminal residue" evidence="1">
    <location>
        <position position="1"/>
    </location>
</feature>